<evidence type="ECO:0000256" key="3">
    <source>
        <dbReference type="ARBA" id="ARBA00023277"/>
    </source>
</evidence>
<dbReference type="UniPathway" id="UPA00629">
    <property type="reaction ID" value="UER00684"/>
</dbReference>
<comment type="function">
    <text evidence="4">Catalyzes the reversible isomerization-deamination of glucosamine 6-phosphate (GlcN6P) to form fructose 6-phosphate (Fru6P) and ammonium ion.</text>
</comment>
<evidence type="ECO:0000313" key="6">
    <source>
        <dbReference type="EMBL" id="NAS19037.1"/>
    </source>
</evidence>
<dbReference type="SUPFAM" id="SSF100950">
    <property type="entry name" value="NagB/RpiA/CoA transferase-like"/>
    <property type="match status" value="1"/>
</dbReference>
<dbReference type="Gene3D" id="3.40.50.1360">
    <property type="match status" value="1"/>
</dbReference>
<evidence type="ECO:0000256" key="2">
    <source>
        <dbReference type="ARBA" id="ARBA00022801"/>
    </source>
</evidence>
<feature type="active site" description="For ring-opening step" evidence="4">
    <location>
        <position position="143"/>
    </location>
</feature>
<dbReference type="GO" id="GO:0006046">
    <property type="term" value="P:N-acetylglucosamine catabolic process"/>
    <property type="evidence" value="ECO:0007669"/>
    <property type="project" value="UniProtKB-UniRule"/>
</dbReference>
<dbReference type="PANTHER" id="PTHR11280">
    <property type="entry name" value="GLUCOSAMINE-6-PHOSPHATE ISOMERASE"/>
    <property type="match status" value="1"/>
</dbReference>
<accession>A0A2S7F798</accession>
<dbReference type="GO" id="GO:0005975">
    <property type="term" value="P:carbohydrate metabolic process"/>
    <property type="evidence" value="ECO:0007669"/>
    <property type="project" value="InterPro"/>
</dbReference>
<comment type="catalytic activity">
    <reaction evidence="1 4">
        <text>alpha-D-glucosamine 6-phosphate + H2O = beta-D-fructose 6-phosphate + NH4(+)</text>
        <dbReference type="Rhea" id="RHEA:12172"/>
        <dbReference type="ChEBI" id="CHEBI:15377"/>
        <dbReference type="ChEBI" id="CHEBI:28938"/>
        <dbReference type="ChEBI" id="CHEBI:57634"/>
        <dbReference type="ChEBI" id="CHEBI:75989"/>
        <dbReference type="EC" id="3.5.99.6"/>
    </reaction>
</comment>
<dbReference type="EMBL" id="WOFV02000053">
    <property type="protein sequence ID" value="NAS19037.1"/>
    <property type="molecule type" value="Genomic_DNA"/>
</dbReference>
<dbReference type="InterPro" id="IPR037171">
    <property type="entry name" value="NagB/RpiA_transferase-like"/>
</dbReference>
<dbReference type="Pfam" id="PF01182">
    <property type="entry name" value="Glucosamine_iso"/>
    <property type="match status" value="1"/>
</dbReference>
<feature type="domain" description="Glucosamine/galactosamine-6-phosphate isomerase" evidence="5">
    <location>
        <begin position="11"/>
        <end position="225"/>
    </location>
</feature>
<dbReference type="HAMAP" id="MF_01241">
    <property type="entry name" value="GlcN6P_deamin"/>
    <property type="match status" value="1"/>
</dbReference>
<comment type="caution">
    <text evidence="7">The sequence shown here is derived from an EMBL/GenBank/DDBJ whole genome shotgun (WGS) entry which is preliminary data.</text>
</comment>
<feature type="active site" description="Proton acceptor; for ring-opening step" evidence="4">
    <location>
        <position position="138"/>
    </location>
</feature>
<evidence type="ECO:0000256" key="4">
    <source>
        <dbReference type="HAMAP-Rule" id="MF_01241"/>
    </source>
</evidence>
<keyword evidence="2 4" id="KW-0378">Hydrolase</keyword>
<reference evidence="7 8" key="1">
    <citation type="submission" date="2016-01" db="EMBL/GenBank/DDBJ databases">
        <title>Characterization of the Clostridium difficile lineages that are prevalent in Hong Kong and China.</title>
        <authorList>
            <person name="Kwok J.S.-L."/>
            <person name="Lam W.-Y."/>
            <person name="Ip M."/>
            <person name="Chan T.-F."/>
            <person name="Hawkey P.M."/>
            <person name="Tsui S.K.-W."/>
        </authorList>
    </citation>
    <scope>NUCLEOTIDE SEQUENCE [LARGE SCALE GENOMIC DNA]</scope>
    <source>
        <strain evidence="7 8">300064</strain>
    </source>
</reference>
<comment type="caution">
    <text evidence="4">Lacks conserved residue(s) required for the propagation of feature annotation.</text>
</comment>
<sequence>MKIIVADNYNAMSRAAALTIKELINKKHDAVLGLATGSTPIGTYDELIKMNKNDEIDFSDIKTVNLDEYIGLNENNNQSYRYFMNEKLFNHININKKNTFVPNGTSDNIEEEAKNYDKMIDELGGIDLQILGIGNNGHVAFNEPDSSLSVGTHITNLTQNTIEANARFFESMDDVPKKAITMGLGQIMKAKKIILLANGVNKADAVKGLLSGKITTDNPATLLQLHCDVTLIIDKEIFNAIENINNYKPAI</sequence>
<dbReference type="PROSITE" id="PS01161">
    <property type="entry name" value="GLC_GALNAC_ISOMERASE"/>
    <property type="match status" value="1"/>
</dbReference>
<reference evidence="6 9" key="2">
    <citation type="submission" date="2020-01" db="EMBL/GenBank/DDBJ databases">
        <title>Genome sequence of a 1,3-propanediol producer, Clostridium butyricum S3.</title>
        <authorList>
            <person name="Zhou J."/>
        </authorList>
    </citation>
    <scope>NUCLEOTIDE SEQUENCE [LARGE SCALE GENOMIC DNA]</scope>
    <source>
        <strain evidence="6 9">S3</strain>
    </source>
</reference>
<feature type="active site" description="Proton acceptor; for enolization step" evidence="4">
    <location>
        <position position="67"/>
    </location>
</feature>
<dbReference type="AlphaFoldDB" id="A0A2S7F798"/>
<dbReference type="EC" id="3.5.99.6" evidence="4"/>
<dbReference type="RefSeq" id="WP_024041175.1">
    <property type="nucleotide sequence ID" value="NZ_CAVLFH010000002.1"/>
</dbReference>
<organism evidence="7 8">
    <name type="scientific">Clostridium butyricum</name>
    <dbReference type="NCBI Taxonomy" id="1492"/>
    <lineage>
        <taxon>Bacteria</taxon>
        <taxon>Bacillati</taxon>
        <taxon>Bacillota</taxon>
        <taxon>Clostridia</taxon>
        <taxon>Eubacteriales</taxon>
        <taxon>Clostridiaceae</taxon>
        <taxon>Clostridium</taxon>
    </lineage>
</organism>
<dbReference type="GO" id="GO:0006043">
    <property type="term" value="P:glucosamine catabolic process"/>
    <property type="evidence" value="ECO:0007669"/>
    <property type="project" value="TreeGrafter"/>
</dbReference>
<dbReference type="GO" id="GO:0005737">
    <property type="term" value="C:cytoplasm"/>
    <property type="evidence" value="ECO:0007669"/>
    <property type="project" value="TreeGrafter"/>
</dbReference>
<dbReference type="InterPro" id="IPR018321">
    <property type="entry name" value="Glucosamine6P_isomerase_CS"/>
</dbReference>
<evidence type="ECO:0000313" key="8">
    <source>
        <dbReference type="Proteomes" id="UP000238081"/>
    </source>
</evidence>
<evidence type="ECO:0000313" key="9">
    <source>
        <dbReference type="Proteomes" id="UP000474042"/>
    </source>
</evidence>
<comment type="similarity">
    <text evidence="4">Belongs to the glucosamine/galactosamine-6-phosphate isomerase family. NagB subfamily.</text>
</comment>
<comment type="pathway">
    <text evidence="4">Amino-sugar metabolism; N-acetylneuraminate degradation; D-fructose 6-phosphate from N-acetylneuraminate: step 5/5.</text>
</comment>
<dbReference type="Proteomes" id="UP000238081">
    <property type="component" value="Unassembled WGS sequence"/>
</dbReference>
<dbReference type="Proteomes" id="UP000474042">
    <property type="component" value="Unassembled WGS sequence"/>
</dbReference>
<dbReference type="EMBL" id="LRDH01000139">
    <property type="protein sequence ID" value="PPV12585.1"/>
    <property type="molecule type" value="Genomic_DNA"/>
</dbReference>
<dbReference type="GO" id="GO:0019262">
    <property type="term" value="P:N-acetylneuraminate catabolic process"/>
    <property type="evidence" value="ECO:0007669"/>
    <property type="project" value="UniProtKB-UniRule"/>
</dbReference>
<dbReference type="FunFam" id="3.40.50.1360:FF:000003">
    <property type="entry name" value="Glucosamine-6-phosphate deaminase"/>
    <property type="match status" value="1"/>
</dbReference>
<dbReference type="GO" id="GO:0042802">
    <property type="term" value="F:identical protein binding"/>
    <property type="evidence" value="ECO:0007669"/>
    <property type="project" value="TreeGrafter"/>
</dbReference>
<gene>
    <name evidence="4 6" type="primary">nagB</name>
    <name evidence="7" type="ORF">AWN73_18480</name>
    <name evidence="6" type="ORF">GND98_014440</name>
</gene>
<feature type="active site" description="For ring-opening step" evidence="4">
    <location>
        <position position="136"/>
    </location>
</feature>
<dbReference type="InterPro" id="IPR006148">
    <property type="entry name" value="Glc/Gal-6P_isomerase"/>
</dbReference>
<keyword evidence="3 4" id="KW-0119">Carbohydrate metabolism</keyword>
<name>A0A2S7F798_CLOBU</name>
<dbReference type="InterPro" id="IPR004547">
    <property type="entry name" value="Glucosamine6P_isomerase"/>
</dbReference>
<dbReference type="PANTHER" id="PTHR11280:SF5">
    <property type="entry name" value="GLUCOSAMINE-6-PHOSPHATE ISOMERASE"/>
    <property type="match status" value="1"/>
</dbReference>
<dbReference type="NCBIfam" id="TIGR00502">
    <property type="entry name" value="nagB"/>
    <property type="match status" value="1"/>
</dbReference>
<evidence type="ECO:0000256" key="1">
    <source>
        <dbReference type="ARBA" id="ARBA00000644"/>
    </source>
</evidence>
<proteinExistence type="inferred from homology"/>
<dbReference type="CDD" id="cd01399">
    <property type="entry name" value="GlcN6P_deaminase"/>
    <property type="match status" value="1"/>
</dbReference>
<evidence type="ECO:0000313" key="7">
    <source>
        <dbReference type="EMBL" id="PPV12585.1"/>
    </source>
</evidence>
<evidence type="ECO:0000259" key="5">
    <source>
        <dbReference type="Pfam" id="PF01182"/>
    </source>
</evidence>
<dbReference type="GO" id="GO:0004342">
    <property type="term" value="F:glucosamine-6-phosphate deaminase activity"/>
    <property type="evidence" value="ECO:0007669"/>
    <property type="project" value="UniProtKB-UniRule"/>
</dbReference>
<protein>
    <recommendedName>
        <fullName evidence="4">Glucosamine-6-phosphate deaminase</fullName>
        <ecNumber evidence="4">3.5.99.6</ecNumber>
    </recommendedName>
    <alternativeName>
        <fullName evidence="4">GlcN6P deaminase</fullName>
        <shortName evidence="4">GNPDA</shortName>
    </alternativeName>
    <alternativeName>
        <fullName evidence="4">Glucosamine-6-phosphate isomerase</fullName>
    </alternativeName>
</protein>